<organism evidence="3 4">
    <name type="scientific">Archaeoglobus profundus (strain DSM 5631 / JCM 9629 / NBRC 100127 / Av18)</name>
    <dbReference type="NCBI Taxonomy" id="572546"/>
    <lineage>
        <taxon>Archaea</taxon>
        <taxon>Methanobacteriati</taxon>
        <taxon>Methanobacteriota</taxon>
        <taxon>Archaeoglobi</taxon>
        <taxon>Archaeoglobales</taxon>
        <taxon>Archaeoglobaceae</taxon>
        <taxon>Archaeoglobus</taxon>
    </lineage>
</organism>
<dbReference type="PANTHER" id="PTHR46401">
    <property type="entry name" value="GLYCOSYLTRANSFERASE WBBK-RELATED"/>
    <property type="match status" value="1"/>
</dbReference>
<dbReference type="GO" id="GO:0016757">
    <property type="term" value="F:glycosyltransferase activity"/>
    <property type="evidence" value="ECO:0007669"/>
    <property type="project" value="TreeGrafter"/>
</dbReference>
<dbReference type="PaxDb" id="572546-Arcpr_0518"/>
<gene>
    <name evidence="3" type="ordered locus">Arcpr_0518</name>
</gene>
<dbReference type="AlphaFoldDB" id="D2RH09"/>
<evidence type="ECO:0000313" key="4">
    <source>
        <dbReference type="Proteomes" id="UP000001901"/>
    </source>
</evidence>
<dbReference type="CDD" id="cd03809">
    <property type="entry name" value="GT4_MtfB-like"/>
    <property type="match status" value="1"/>
</dbReference>
<evidence type="ECO:0000256" key="1">
    <source>
        <dbReference type="ARBA" id="ARBA00022679"/>
    </source>
</evidence>
<dbReference type="Gene3D" id="3.40.50.2000">
    <property type="entry name" value="Glycogen Phosphorylase B"/>
    <property type="match status" value="2"/>
</dbReference>
<keyword evidence="1 3" id="KW-0808">Transferase</keyword>
<dbReference type="eggNOG" id="arCOG01411">
    <property type="taxonomic scope" value="Archaea"/>
</dbReference>
<dbReference type="EMBL" id="CP001857">
    <property type="protein sequence ID" value="ADB57584.1"/>
    <property type="molecule type" value="Genomic_DNA"/>
</dbReference>
<dbReference type="Pfam" id="PF13692">
    <property type="entry name" value="Glyco_trans_1_4"/>
    <property type="match status" value="1"/>
</dbReference>
<dbReference type="Proteomes" id="UP000001901">
    <property type="component" value="Chromosome"/>
</dbReference>
<evidence type="ECO:0000313" key="3">
    <source>
        <dbReference type="EMBL" id="ADB57584.1"/>
    </source>
</evidence>
<dbReference type="HOGENOM" id="CLU_009583_27_1_2"/>
<proteinExistence type="predicted"/>
<dbReference type="CAZy" id="GT4">
    <property type="family name" value="Glycosyltransferase Family 4"/>
</dbReference>
<dbReference type="InterPro" id="IPR028098">
    <property type="entry name" value="Glyco_trans_4-like_N"/>
</dbReference>
<evidence type="ECO:0000259" key="2">
    <source>
        <dbReference type="Pfam" id="PF13439"/>
    </source>
</evidence>
<reference evidence="3 4" key="1">
    <citation type="journal article" date="2010" name="Stand. Genomic Sci.">
        <title>Complete genome sequence of Archaeoglobus profundus type strain (AV18).</title>
        <authorList>
            <person name="von Jan M."/>
            <person name="Lapidus A."/>
            <person name="Del Rio T.G."/>
            <person name="Copeland A."/>
            <person name="Tice H."/>
            <person name="Cheng J.F."/>
            <person name="Lucas S."/>
            <person name="Chen F."/>
            <person name="Nolan M."/>
            <person name="Goodwin L."/>
            <person name="Han C."/>
            <person name="Pitluck S."/>
            <person name="Liolios K."/>
            <person name="Ivanova N."/>
            <person name="Mavromatis K."/>
            <person name="Ovchinnikova G."/>
            <person name="Chertkov O."/>
            <person name="Pati A."/>
            <person name="Chen A."/>
            <person name="Palaniappan K."/>
            <person name="Land M."/>
            <person name="Hauser L."/>
            <person name="Chang Y.J."/>
            <person name="Jeffries C.D."/>
            <person name="Saunders E."/>
            <person name="Brettin T."/>
            <person name="Detter J.C."/>
            <person name="Chain P."/>
            <person name="Eichinger K."/>
            <person name="Huber H."/>
            <person name="Spring S."/>
            <person name="Rohde M."/>
            <person name="Goker M."/>
            <person name="Wirth R."/>
            <person name="Woyke T."/>
            <person name="Bristow J."/>
            <person name="Eisen J.A."/>
            <person name="Markowitz V."/>
            <person name="Hugenholtz P."/>
            <person name="Kyrpides N.C."/>
            <person name="Klenk H.P."/>
        </authorList>
    </citation>
    <scope>NUCLEOTIDE SEQUENCE [LARGE SCALE GENOMIC DNA]</scope>
    <source>
        <strain evidence="4">DSM 5631 / JCM 9629 / NBRC 100127 / Av18</strain>
    </source>
</reference>
<feature type="domain" description="Glycosyltransferase subfamily 4-like N-terminal" evidence="2">
    <location>
        <begin position="48"/>
        <end position="147"/>
    </location>
</feature>
<accession>D2RH09</accession>
<keyword evidence="4" id="KW-1185">Reference proteome</keyword>
<dbReference type="PANTHER" id="PTHR46401:SF2">
    <property type="entry name" value="GLYCOSYLTRANSFERASE WBBK-RELATED"/>
    <property type="match status" value="1"/>
</dbReference>
<dbReference type="KEGG" id="apo:Arcpr_0518"/>
<dbReference type="STRING" id="572546.Arcpr_0518"/>
<dbReference type="SUPFAM" id="SSF53756">
    <property type="entry name" value="UDP-Glycosyltransferase/glycogen phosphorylase"/>
    <property type="match status" value="1"/>
</dbReference>
<name>D2RH09_ARCPA</name>
<sequence length="335" mass="38511">MSGIKKYEDELYKNMVKIICEEGLNVEIQRIQRDKNKILGSTVASWFLKYRCDKADLVHATSQVVAPVVFIRRPKRFIVTVHDLTPMLYPSTIRDSSTRLQWILTPKALKKVDKIIAISNFTKREVVRLLGINEKVITVVYQGVDHNLYKPMNKEKCKEYFGLNPEEKHILYVASNDEHKRVDLAKAIFEEIRKCRDDVKLIKAGYSERLEGEGIISMGWIREEDMPKLYNSADVYLHTSEYEGFGLPVLEAMACGVPVVVSNRASLPEIVGNAGVLIDLDENCVQEFAENILRILDKNIKIDRKALERSMMFSWEKTARETLKVYESLRNHNGG</sequence>
<protein>
    <submittedName>
        <fullName evidence="3">Glycosyl transferase group 1</fullName>
    </submittedName>
</protein>
<dbReference type="Pfam" id="PF13439">
    <property type="entry name" value="Glyco_transf_4"/>
    <property type="match status" value="1"/>
</dbReference>